<evidence type="ECO:0000259" key="4">
    <source>
        <dbReference type="PROSITE" id="PS51350"/>
    </source>
</evidence>
<organism evidence="5 6">
    <name type="scientific">Ventrimonas faecis</name>
    <dbReference type="NCBI Taxonomy" id="3133170"/>
    <lineage>
        <taxon>Bacteria</taxon>
        <taxon>Bacillati</taxon>
        <taxon>Bacillota</taxon>
        <taxon>Clostridia</taxon>
        <taxon>Lachnospirales</taxon>
        <taxon>Lachnospiraceae</taxon>
        <taxon>Ventrimonas</taxon>
    </lineage>
</organism>
<keyword evidence="3" id="KW-0762">Sugar transport</keyword>
<dbReference type="PROSITE" id="PS51350">
    <property type="entry name" value="PTS_HPR_DOM"/>
    <property type="match status" value="1"/>
</dbReference>
<feature type="domain" description="HPr" evidence="4">
    <location>
        <begin position="1"/>
        <end position="78"/>
    </location>
</feature>
<evidence type="ECO:0000256" key="2">
    <source>
        <dbReference type="ARBA" id="ARBA00020422"/>
    </source>
</evidence>
<accession>A0ABV1HHA2</accession>
<proteinExistence type="predicted"/>
<sequence length="78" mass="8171">MKLHDPEGLHARNSARIFAAAGKLNAQIRLSTGEKTARADHILELMALAAGAGDLIEIRADGEEAEAAVNAIAQILQA</sequence>
<dbReference type="RefSeq" id="WP_349228232.1">
    <property type="nucleotide sequence ID" value="NZ_JBBMFJ010000001.1"/>
</dbReference>
<evidence type="ECO:0000256" key="3">
    <source>
        <dbReference type="ARBA" id="ARBA00022597"/>
    </source>
</evidence>
<dbReference type="Proteomes" id="UP001437460">
    <property type="component" value="Unassembled WGS sequence"/>
</dbReference>
<dbReference type="PANTHER" id="PTHR33705:SF1">
    <property type="entry name" value="PHOSPHOCARRIER PROTEIN HPR"/>
    <property type="match status" value="1"/>
</dbReference>
<dbReference type="PRINTS" id="PR00107">
    <property type="entry name" value="PHOSPHOCPHPR"/>
</dbReference>
<dbReference type="Gene3D" id="3.30.1340.10">
    <property type="entry name" value="HPr-like"/>
    <property type="match status" value="1"/>
</dbReference>
<reference evidence="5 6" key="1">
    <citation type="submission" date="2024-03" db="EMBL/GenBank/DDBJ databases">
        <title>Human intestinal bacterial collection.</title>
        <authorList>
            <person name="Pauvert C."/>
            <person name="Hitch T.C.A."/>
            <person name="Clavel T."/>
        </authorList>
    </citation>
    <scope>NUCLEOTIDE SEQUENCE [LARGE SCALE GENOMIC DNA]</scope>
    <source>
        <strain evidence="5 6">CLA-AP-H27</strain>
    </source>
</reference>
<keyword evidence="6" id="KW-1185">Reference proteome</keyword>
<gene>
    <name evidence="5" type="ORF">WMO41_00645</name>
</gene>
<comment type="caution">
    <text evidence="5">The sequence shown here is derived from an EMBL/GenBank/DDBJ whole genome shotgun (WGS) entry which is preliminary data.</text>
</comment>
<evidence type="ECO:0000313" key="6">
    <source>
        <dbReference type="Proteomes" id="UP001437460"/>
    </source>
</evidence>
<dbReference type="InterPro" id="IPR050399">
    <property type="entry name" value="HPr"/>
</dbReference>
<keyword evidence="3" id="KW-0813">Transport</keyword>
<dbReference type="SUPFAM" id="SSF55594">
    <property type="entry name" value="HPr-like"/>
    <property type="match status" value="1"/>
</dbReference>
<name>A0ABV1HHA2_9FIRM</name>
<dbReference type="Pfam" id="PF00381">
    <property type="entry name" value="PTS-HPr"/>
    <property type="match status" value="1"/>
</dbReference>
<comment type="function">
    <text evidence="1">General (non sugar-specific) component of the phosphoenolpyruvate-dependent sugar phosphotransferase system (sugar PTS). This major carbohydrate active-transport system catalyzes the phosphorylation of incoming sugar substrates concomitantly with their translocation across the cell membrane. The phosphoryl group from phosphoenolpyruvate (PEP) is transferred to the phosphoryl carrier protein HPr by enzyme I. Phospho-HPr then transfers it to the PTS EIIA domain.</text>
</comment>
<evidence type="ECO:0000313" key="5">
    <source>
        <dbReference type="EMBL" id="MEQ2561697.1"/>
    </source>
</evidence>
<evidence type="ECO:0000256" key="1">
    <source>
        <dbReference type="ARBA" id="ARBA00003681"/>
    </source>
</evidence>
<dbReference type="EMBL" id="JBBMFJ010000001">
    <property type="protein sequence ID" value="MEQ2561697.1"/>
    <property type="molecule type" value="Genomic_DNA"/>
</dbReference>
<dbReference type="InterPro" id="IPR000032">
    <property type="entry name" value="HPr-like"/>
</dbReference>
<dbReference type="InterPro" id="IPR035895">
    <property type="entry name" value="HPr-like_sf"/>
</dbReference>
<dbReference type="PANTHER" id="PTHR33705">
    <property type="entry name" value="PHOSPHOCARRIER PROTEIN HPR"/>
    <property type="match status" value="1"/>
</dbReference>
<dbReference type="NCBIfam" id="TIGR01003">
    <property type="entry name" value="PTS_HPr_family"/>
    <property type="match status" value="1"/>
</dbReference>
<protein>
    <recommendedName>
        <fullName evidence="2">Phosphocarrier protein HPr</fullName>
    </recommendedName>
</protein>